<dbReference type="InterPro" id="IPR008964">
    <property type="entry name" value="Invasin/intimin_cell_adhesion"/>
</dbReference>
<feature type="signal peptide" evidence="2">
    <location>
        <begin position="1"/>
        <end position="28"/>
    </location>
</feature>
<keyword evidence="6" id="KW-0326">Glycosidase</keyword>
<sequence>MAGRSAVLFATVTALTALTAGAAAPALADGGVDPHPRTAAEVLRPVAPPPATAGGLDAAPAGAAGPTAGPDGIETARSSRPVAPGVRLTSFDRLEADKWLRVDALNVDLGGTNTHSDYLSSGTVSGRDTVSDMAARHDPGPGRRTVAAINADFFDINETGAPEGEGIENGAVVQSPSAGPSEALGFGPDSAGRVLQLYFDGTLTLPSGKRPLATFNAADVPADSIGVYTPAWGTADRALTVNAAKDPVAEVTVRDGRVVSVADRPGSGRIPDGTKELVGRGTGATALDTLRPGDPVSLSYRPRTDSGPVPRTAVSGREPLVVDGVAQNHDGEGNNTAAPRTAVGFSRDGSRMQVVTVDGRQADSAGITLTELGTLMKKAGSYSALNLDGGGSSTLVTRTPGSDALHVDNSPSDGSERAVANGLALTAPDGSGRLKGFWVTTRTHAAEAPTADPVAGGHPDRVFPGLTRQLTAAGYDETYGPAAGSPHWRTDDRSVGRVDRHGLFTAVSGGSTRVRATHGRASGATTLEVLDRLTTLEPTTRRVGLADASATGTFGLVGLDAHGDSAPIAPRDVTLGYDHARFTVTGDGKGSFTVTARPGAVGGQITASVGGVRTVLAVSVGLEQRQVASFDDAASWTFSQARASGSVAAAPDGHTGTALAMSYDFTGSTATRAAYANPPAPIPALGEPQSFTLWIKGDGHGAWPTLHLKDAAGTDQLLRGPFVTWTGWKQVTFTVPTGVAMPVSVYRFYLAETDPAKSYTGSVEIDDLAAQVPPAVALPAAPPRTDPLISTAADTRGRDWRFAVMSDAQFVAAAPDSDIVTRARRTLREIRAAKPDFVVIDGDLVDEGSPADLAFAHRVLDEELGDAVPWYYVPGNHEVMGGSIADFTAEFGPAHRVFDHKGTRFITLDTSSLTLRGGGIDQIEQLREQLDEAATDDRIGSVVVIEHVPPRDPTPQKGSRLGDRKEAAMLEQWLADFQHRTGKGAAFAGGHVGVFDASHVDGVPYLINGNSGKAPSAPADQGGFTGWSLVGVDHVAPSTQRAARHAPWRGGPDWLSVATRPRTDALTLSAPSSLPVGGEARVTATVSQGTRTVPVAFPVSADWRVTGPATYDPEDSTLTARGWPGTVRLSVTVDGVTREAVIHVTRR</sequence>
<dbReference type="Pfam" id="PF00149">
    <property type="entry name" value="Metallophos"/>
    <property type="match status" value="1"/>
</dbReference>
<dbReference type="SUPFAM" id="SSF56300">
    <property type="entry name" value="Metallo-dependent phosphatases"/>
    <property type="match status" value="1"/>
</dbReference>
<feature type="domain" description="Calcineurin-like phosphoesterase" evidence="3">
    <location>
        <begin position="801"/>
        <end position="966"/>
    </location>
</feature>
<feature type="domain" description="BIG2" evidence="4">
    <location>
        <begin position="464"/>
        <end position="529"/>
    </location>
</feature>
<gene>
    <name evidence="6" type="ORF">JFN87_11020</name>
</gene>
<evidence type="ECO:0000313" key="6">
    <source>
        <dbReference type="EMBL" id="MBP0458027.1"/>
    </source>
</evidence>
<keyword evidence="7" id="KW-1185">Reference proteome</keyword>
<feature type="region of interest" description="Disordered" evidence="1">
    <location>
        <begin position="285"/>
        <end position="314"/>
    </location>
</feature>
<dbReference type="Pfam" id="PF09992">
    <property type="entry name" value="NAGPA"/>
    <property type="match status" value="1"/>
</dbReference>
<evidence type="ECO:0000313" key="7">
    <source>
        <dbReference type="Proteomes" id="UP000670475"/>
    </source>
</evidence>
<reference evidence="6" key="1">
    <citation type="submission" date="2021-03" db="EMBL/GenBank/DDBJ databases">
        <title>Whole genome sequence of Streptomyces bomunensis MMS17-BM035.</title>
        <authorList>
            <person name="Lee J.H."/>
        </authorList>
    </citation>
    <scope>NUCLEOTIDE SEQUENCE</scope>
    <source>
        <strain evidence="6">MMS17-BM035</strain>
    </source>
</reference>
<dbReference type="Pfam" id="PF02368">
    <property type="entry name" value="Big_2"/>
    <property type="match status" value="1"/>
</dbReference>
<dbReference type="EMBL" id="JAGIQL010000033">
    <property type="protein sequence ID" value="MBP0458027.1"/>
    <property type="molecule type" value="Genomic_DNA"/>
</dbReference>
<feature type="compositionally biased region" description="Low complexity" evidence="1">
    <location>
        <begin position="52"/>
        <end position="72"/>
    </location>
</feature>
<keyword evidence="2" id="KW-0732">Signal</keyword>
<dbReference type="PANTHER" id="PTHR40446">
    <property type="entry name" value="N-ACETYLGLUCOSAMINE-1-PHOSPHODIESTER ALPHA-N-ACETYLGLUCOSAMINIDASE"/>
    <property type="match status" value="1"/>
</dbReference>
<name>A0A940MBP6_9ACTN</name>
<dbReference type="GO" id="GO:0016798">
    <property type="term" value="F:hydrolase activity, acting on glycosyl bonds"/>
    <property type="evidence" value="ECO:0007669"/>
    <property type="project" value="UniProtKB-KW"/>
</dbReference>
<feature type="domain" description="Phosphodiester glycosidase" evidence="5">
    <location>
        <begin position="249"/>
        <end position="425"/>
    </location>
</feature>
<protein>
    <submittedName>
        <fullName evidence="6">Phosphodiester glycosidase family protein</fullName>
    </submittedName>
</protein>
<keyword evidence="6" id="KW-0378">Hydrolase</keyword>
<dbReference type="Proteomes" id="UP000670475">
    <property type="component" value="Unassembled WGS sequence"/>
</dbReference>
<feature type="chain" id="PRO_5038998937" evidence="2">
    <location>
        <begin position="29"/>
        <end position="1147"/>
    </location>
</feature>
<evidence type="ECO:0000256" key="2">
    <source>
        <dbReference type="SAM" id="SignalP"/>
    </source>
</evidence>
<organism evidence="6 7">
    <name type="scientific">Streptomyces montanisoli</name>
    <dbReference type="NCBI Taxonomy" id="2798581"/>
    <lineage>
        <taxon>Bacteria</taxon>
        <taxon>Bacillati</taxon>
        <taxon>Actinomycetota</taxon>
        <taxon>Actinomycetes</taxon>
        <taxon>Kitasatosporales</taxon>
        <taxon>Streptomycetaceae</taxon>
        <taxon>Streptomyces</taxon>
    </lineage>
</organism>
<dbReference type="InterPro" id="IPR004843">
    <property type="entry name" value="Calcineurin-like_PHP"/>
</dbReference>
<dbReference type="AlphaFoldDB" id="A0A940MBP6"/>
<dbReference type="Gene3D" id="3.60.21.10">
    <property type="match status" value="1"/>
</dbReference>
<dbReference type="InterPro" id="IPR029052">
    <property type="entry name" value="Metallo-depent_PP-like"/>
</dbReference>
<evidence type="ECO:0000256" key="1">
    <source>
        <dbReference type="SAM" id="MobiDB-lite"/>
    </source>
</evidence>
<comment type="caution">
    <text evidence="6">The sequence shown here is derived from an EMBL/GenBank/DDBJ whole genome shotgun (WGS) entry which is preliminary data.</text>
</comment>
<feature type="region of interest" description="Disordered" evidence="1">
    <location>
        <begin position="46"/>
        <end position="81"/>
    </location>
</feature>
<dbReference type="PANTHER" id="PTHR40446:SF2">
    <property type="entry name" value="N-ACETYLGLUCOSAMINE-1-PHOSPHODIESTER ALPHA-N-ACETYLGLUCOSAMINIDASE"/>
    <property type="match status" value="1"/>
</dbReference>
<proteinExistence type="predicted"/>
<dbReference type="SUPFAM" id="SSF49373">
    <property type="entry name" value="Invasin/intimin cell-adhesion fragments"/>
    <property type="match status" value="1"/>
</dbReference>
<evidence type="ECO:0000259" key="4">
    <source>
        <dbReference type="Pfam" id="PF02368"/>
    </source>
</evidence>
<dbReference type="InterPro" id="IPR018711">
    <property type="entry name" value="NAGPA"/>
</dbReference>
<accession>A0A940MBP6</accession>
<dbReference type="Gene3D" id="2.60.40.1080">
    <property type="match status" value="1"/>
</dbReference>
<dbReference type="InterPro" id="IPR003343">
    <property type="entry name" value="Big_2"/>
</dbReference>
<evidence type="ECO:0000259" key="3">
    <source>
        <dbReference type="Pfam" id="PF00149"/>
    </source>
</evidence>
<evidence type="ECO:0000259" key="5">
    <source>
        <dbReference type="Pfam" id="PF09992"/>
    </source>
</evidence>